<dbReference type="Proteomes" id="UP000186176">
    <property type="component" value="Unassembled WGS sequence"/>
</dbReference>
<dbReference type="EMBL" id="LRBP01000022">
    <property type="protein sequence ID" value="OII72461.1"/>
    <property type="molecule type" value="Genomic_DNA"/>
</dbReference>
<evidence type="ECO:0000313" key="2">
    <source>
        <dbReference type="Proteomes" id="UP000186176"/>
    </source>
</evidence>
<protein>
    <submittedName>
        <fullName evidence="1">Uncharacterized protein</fullName>
    </submittedName>
</protein>
<keyword evidence="2" id="KW-1185">Reference proteome</keyword>
<name>A0A1J4MI00_9CRYT</name>
<organism evidence="1 2">
    <name type="scientific">Cryptosporidium ubiquitum</name>
    <dbReference type="NCBI Taxonomy" id="857276"/>
    <lineage>
        <taxon>Eukaryota</taxon>
        <taxon>Sar</taxon>
        <taxon>Alveolata</taxon>
        <taxon>Apicomplexa</taxon>
        <taxon>Conoidasida</taxon>
        <taxon>Coccidia</taxon>
        <taxon>Eucoccidiorida</taxon>
        <taxon>Eimeriorina</taxon>
        <taxon>Cryptosporidiidae</taxon>
        <taxon>Cryptosporidium</taxon>
    </lineage>
</organism>
<evidence type="ECO:0000313" key="1">
    <source>
        <dbReference type="EMBL" id="OII72461.1"/>
    </source>
</evidence>
<dbReference type="RefSeq" id="XP_028873959.1">
    <property type="nucleotide sequence ID" value="XM_029017470.1"/>
</dbReference>
<accession>A0A1J4MI00</accession>
<comment type="caution">
    <text evidence="1">The sequence shown here is derived from an EMBL/GenBank/DDBJ whole genome shotgun (WGS) entry which is preliminary data.</text>
</comment>
<dbReference type="GeneID" id="39977249"/>
<dbReference type="AlphaFoldDB" id="A0A1J4MI00"/>
<dbReference type="VEuPathDB" id="CryptoDB:cubi_00456"/>
<gene>
    <name evidence="1" type="ORF">cubi_00456</name>
</gene>
<sequence>MTQVMDFLRENQSFESIQFTEEIISNVNTNGIMNRNIKISPGDSLCTVILKNGVEEVIRSNVGGELSEINMNIKNINGECKSSSWIAIIINSKY</sequence>
<proteinExistence type="predicted"/>
<reference evidence="1 2" key="1">
    <citation type="submission" date="2016-10" db="EMBL/GenBank/DDBJ databases">
        <title>Reductive evolution of mitochondrial metabolism and differential evolution of invasion-related proteins in Cryptosporidium.</title>
        <authorList>
            <person name="Liu S."/>
            <person name="Roellig D.M."/>
            <person name="Guo Y."/>
            <person name="Li N."/>
            <person name="Frace M.A."/>
            <person name="Tang K."/>
            <person name="Zhang L."/>
            <person name="Feng Y."/>
            <person name="Xiao L."/>
        </authorList>
    </citation>
    <scope>NUCLEOTIDE SEQUENCE [LARGE SCALE GENOMIC DNA]</scope>
    <source>
        <strain evidence="1">39726</strain>
    </source>
</reference>